<gene>
    <name evidence="2" type="ORF">ENM88_01210</name>
    <name evidence="1" type="ORF">ENP77_03130</name>
</gene>
<dbReference type="InterPro" id="IPR012675">
    <property type="entry name" value="Beta-grasp_dom_sf"/>
</dbReference>
<protein>
    <submittedName>
        <fullName evidence="1">MoaD/ThiS family protein</fullName>
    </submittedName>
</protein>
<dbReference type="Gene3D" id="3.10.20.30">
    <property type="match status" value="1"/>
</dbReference>
<dbReference type="SUPFAM" id="SSF54285">
    <property type="entry name" value="MoaD/ThiS"/>
    <property type="match status" value="1"/>
</dbReference>
<dbReference type="InterPro" id="IPR003749">
    <property type="entry name" value="ThiS/MoaD-like"/>
</dbReference>
<sequence length="78" mass="8059">MSVRVIYLGYLSDLAGTKEEEVVLPESRAALVRSVINARVLSLGEGSFIVLVNGAPASLNSAVKPGDTIKVLPHVGGG</sequence>
<evidence type="ECO:0000313" key="2">
    <source>
        <dbReference type="EMBL" id="HHP04353.1"/>
    </source>
</evidence>
<reference evidence="1" key="1">
    <citation type="journal article" date="2020" name="mSystems">
        <title>Genome- and Community-Level Interaction Insights into Carbon Utilization and Element Cycling Functions of Hydrothermarchaeota in Hydrothermal Sediment.</title>
        <authorList>
            <person name="Zhou Z."/>
            <person name="Liu Y."/>
            <person name="Xu W."/>
            <person name="Pan J."/>
            <person name="Luo Z.H."/>
            <person name="Li M."/>
        </authorList>
    </citation>
    <scope>NUCLEOTIDE SEQUENCE [LARGE SCALE GENOMIC DNA]</scope>
    <source>
        <strain evidence="2">SpSt-1125</strain>
        <strain evidence="1">SpSt-25</strain>
    </source>
</reference>
<dbReference type="InterPro" id="IPR016155">
    <property type="entry name" value="Mopterin_synth/thiamin_S_b"/>
</dbReference>
<evidence type="ECO:0000313" key="1">
    <source>
        <dbReference type="EMBL" id="HEB48770.1"/>
    </source>
</evidence>
<dbReference type="AlphaFoldDB" id="A0A7C1PDH7"/>
<dbReference type="EMBL" id="DSKP01000111">
    <property type="protein sequence ID" value="HEB48770.1"/>
    <property type="molecule type" value="Genomic_DNA"/>
</dbReference>
<dbReference type="EMBL" id="DRZM01000040">
    <property type="protein sequence ID" value="HHP04353.1"/>
    <property type="molecule type" value="Genomic_DNA"/>
</dbReference>
<organism evidence="1">
    <name type="scientific">Thermofilum pendens</name>
    <dbReference type="NCBI Taxonomy" id="2269"/>
    <lineage>
        <taxon>Archaea</taxon>
        <taxon>Thermoproteota</taxon>
        <taxon>Thermoprotei</taxon>
        <taxon>Thermofilales</taxon>
        <taxon>Thermofilaceae</taxon>
        <taxon>Thermofilum</taxon>
    </lineage>
</organism>
<comment type="caution">
    <text evidence="1">The sequence shown here is derived from an EMBL/GenBank/DDBJ whole genome shotgun (WGS) entry which is preliminary data.</text>
</comment>
<dbReference type="Pfam" id="PF02597">
    <property type="entry name" value="ThiS"/>
    <property type="match status" value="1"/>
</dbReference>
<proteinExistence type="predicted"/>
<accession>A0A7C1PDH7</accession>
<name>A0A7C1PDH7_THEPE</name>